<comment type="caution">
    <text evidence="3">The sequence shown here is derived from an EMBL/GenBank/DDBJ whole genome shotgun (WGS) entry which is preliminary data.</text>
</comment>
<organism evidence="3 4">
    <name type="scientific">Candidatus Lloydbacteria bacterium RIFCSPHIGHO2_01_FULL_41_20</name>
    <dbReference type="NCBI Taxonomy" id="1798657"/>
    <lineage>
        <taxon>Bacteria</taxon>
        <taxon>Candidatus Lloydiibacteriota</taxon>
    </lineage>
</organism>
<accession>A0A1G2CTU4</accession>
<name>A0A1G2CTU4_9BACT</name>
<dbReference type="Pfam" id="PF02033">
    <property type="entry name" value="RBFA"/>
    <property type="match status" value="1"/>
</dbReference>
<gene>
    <name evidence="3" type="ORF">A2648_02920</name>
</gene>
<proteinExistence type="predicted"/>
<evidence type="ECO:0008006" key="5">
    <source>
        <dbReference type="Google" id="ProtNLM"/>
    </source>
</evidence>
<dbReference type="InterPro" id="IPR000238">
    <property type="entry name" value="RbfA"/>
</dbReference>
<evidence type="ECO:0000256" key="2">
    <source>
        <dbReference type="SAM" id="MobiDB-lite"/>
    </source>
</evidence>
<dbReference type="EMBL" id="MHLH01000011">
    <property type="protein sequence ID" value="OGZ04091.1"/>
    <property type="molecule type" value="Genomic_DNA"/>
</dbReference>
<evidence type="ECO:0000313" key="4">
    <source>
        <dbReference type="Proteomes" id="UP000178841"/>
    </source>
</evidence>
<reference evidence="3 4" key="1">
    <citation type="journal article" date="2016" name="Nat. Commun.">
        <title>Thousands of microbial genomes shed light on interconnected biogeochemical processes in an aquifer system.</title>
        <authorList>
            <person name="Anantharaman K."/>
            <person name="Brown C.T."/>
            <person name="Hug L.A."/>
            <person name="Sharon I."/>
            <person name="Castelle C.J."/>
            <person name="Probst A.J."/>
            <person name="Thomas B.C."/>
            <person name="Singh A."/>
            <person name="Wilkins M.J."/>
            <person name="Karaoz U."/>
            <person name="Brodie E.L."/>
            <person name="Williams K.H."/>
            <person name="Hubbard S.S."/>
            <person name="Banfield J.F."/>
        </authorList>
    </citation>
    <scope>NUCLEOTIDE SEQUENCE [LARGE SCALE GENOMIC DNA]</scope>
</reference>
<dbReference type="STRING" id="1798657.A2648_02920"/>
<evidence type="ECO:0000256" key="1">
    <source>
        <dbReference type="ARBA" id="ARBA00022517"/>
    </source>
</evidence>
<dbReference type="InterPro" id="IPR015946">
    <property type="entry name" value="KH_dom-like_a/b"/>
</dbReference>
<feature type="region of interest" description="Disordered" evidence="2">
    <location>
        <begin position="1"/>
        <end position="21"/>
    </location>
</feature>
<dbReference type="SUPFAM" id="SSF89919">
    <property type="entry name" value="Ribosome-binding factor A, RbfA"/>
    <property type="match status" value="1"/>
</dbReference>
<dbReference type="GO" id="GO:0006364">
    <property type="term" value="P:rRNA processing"/>
    <property type="evidence" value="ECO:0007669"/>
    <property type="project" value="InterPro"/>
</dbReference>
<evidence type="ECO:0000313" key="3">
    <source>
        <dbReference type="EMBL" id="OGZ04091.1"/>
    </source>
</evidence>
<sequence>MEPIYIEPDGENNNSSRQDKVSEQLRRIAADFLEMESNKKSLITVTRATVSKDLKGSTIFITVLPENYENSALGFAKRNAGEFRDYVKSKIKLRVLPFFSFEIDKGEKIRQKIDEMKTS</sequence>
<protein>
    <recommendedName>
        <fullName evidence="5">Ribosome-binding factor A</fullName>
    </recommendedName>
</protein>
<dbReference type="Gene3D" id="3.30.300.20">
    <property type="match status" value="1"/>
</dbReference>
<dbReference type="AlphaFoldDB" id="A0A1G2CTU4"/>
<dbReference type="InterPro" id="IPR023799">
    <property type="entry name" value="RbfA_dom_sf"/>
</dbReference>
<keyword evidence="1" id="KW-0690">Ribosome biogenesis</keyword>
<dbReference type="Proteomes" id="UP000178841">
    <property type="component" value="Unassembled WGS sequence"/>
</dbReference>